<dbReference type="InterPro" id="IPR011989">
    <property type="entry name" value="ARM-like"/>
</dbReference>
<dbReference type="InterPro" id="IPR016024">
    <property type="entry name" value="ARM-type_fold"/>
</dbReference>
<feature type="domain" description="PUM-HD" evidence="4">
    <location>
        <begin position="136"/>
        <end position="486"/>
    </location>
</feature>
<dbReference type="Gene3D" id="1.25.10.10">
    <property type="entry name" value="Leucine-rich Repeat Variant"/>
    <property type="match status" value="2"/>
</dbReference>
<proteinExistence type="predicted"/>
<dbReference type="GO" id="GO:0003729">
    <property type="term" value="F:mRNA binding"/>
    <property type="evidence" value="ECO:0007669"/>
    <property type="project" value="TreeGrafter"/>
</dbReference>
<dbReference type="PANTHER" id="PTHR13389">
    <property type="entry name" value="PUMILIO HOMOLOG 3"/>
    <property type="match status" value="1"/>
</dbReference>
<evidence type="ECO:0000256" key="1">
    <source>
        <dbReference type="ARBA" id="ARBA00022737"/>
    </source>
</evidence>
<dbReference type="SUPFAM" id="SSF48371">
    <property type="entry name" value="ARM repeat"/>
    <property type="match status" value="1"/>
</dbReference>
<dbReference type="RefSeq" id="XP_011198704.2">
    <property type="nucleotide sequence ID" value="XM_011200402.4"/>
</dbReference>
<dbReference type="EMBL" id="GAKP01015149">
    <property type="protein sequence ID" value="JAC43803.1"/>
    <property type="molecule type" value="Transcribed_RNA"/>
</dbReference>
<dbReference type="GO" id="GO:0005730">
    <property type="term" value="C:nucleolus"/>
    <property type="evidence" value="ECO:0007669"/>
    <property type="project" value="TreeGrafter"/>
</dbReference>
<feature type="region of interest" description="Disordered" evidence="3">
    <location>
        <begin position="569"/>
        <end position="593"/>
    </location>
</feature>
<reference evidence="5" key="1">
    <citation type="journal article" date="2014" name="BMC Genomics">
        <title>Characterizing the developmental transcriptome of the oriental fruit fly, Bactrocera dorsalis (Diptera: Tephritidae) through comparative genomic analysis with Drosophila melanogaster utilizing modENCODE datasets.</title>
        <authorList>
            <person name="Geib S.M."/>
            <person name="Calla B."/>
            <person name="Hall B."/>
            <person name="Hou S."/>
            <person name="Manoukis N.C."/>
        </authorList>
    </citation>
    <scope>NUCLEOTIDE SEQUENCE</scope>
    <source>
        <strain evidence="5">Punador</strain>
    </source>
</reference>
<evidence type="ECO:0000313" key="5">
    <source>
        <dbReference type="EMBL" id="JAC43803.1"/>
    </source>
</evidence>
<feature type="compositionally biased region" description="Acidic residues" evidence="3">
    <location>
        <begin position="576"/>
        <end position="592"/>
    </location>
</feature>
<protein>
    <submittedName>
        <fullName evidence="5">Protein penguin</fullName>
    </submittedName>
</protein>
<dbReference type="OrthoDB" id="497380at2759"/>
<evidence type="ECO:0000256" key="2">
    <source>
        <dbReference type="ARBA" id="ARBA00022884"/>
    </source>
</evidence>
<dbReference type="InterPro" id="IPR033133">
    <property type="entry name" value="PUM-HD"/>
</dbReference>
<dbReference type="Pfam" id="PF08144">
    <property type="entry name" value="CPL"/>
    <property type="match status" value="1"/>
</dbReference>
<dbReference type="AlphaFoldDB" id="A0A034VQG9"/>
<dbReference type="EMBL" id="GAKP01015145">
    <property type="protein sequence ID" value="JAC43807.1"/>
    <property type="molecule type" value="Transcribed_RNA"/>
</dbReference>
<gene>
    <name evidence="5" type="primary">PEN</name>
</gene>
<dbReference type="InterPro" id="IPR001313">
    <property type="entry name" value="Pumilio_RNA-bd_rpt"/>
</dbReference>
<sequence>MIKAKKRASENDTDGPTKKKFSKFEGGKAVNKSVKGEDPTKANKFAKKSTGNSKFPPKNGKPGANKFSGKPGANKFVGKFNGSGKFDKNDKGKKLGEKGSGPADGEKTDWRKFKQEKKELKLKRKQAKDSYQVSVEAKQIYEKLKCRRTEKKSELVEKLYNILNRGDVIKKLIMAHDTARIIQCMLKHSSPSLRDQLSEKLLPLVVEMCVSKYSHFCVLRMFKYGSPTIKSKIVDSFMGNVIRLAGHNISSKILDHAYHTVANTKQRIYLRQEFYGELYRQSKDDNVKTLADAYKDAIDMKLSILSAVKSNIDHLANKQLVDNSLVHAVILEYLTVCADDKIEETVSSFAPLIPLMLTTKDGTQAAIICFYKSTPKNRRAIIKTIKDHLIKISTHEHGHIFLIALVNCLDDTKATKKAIYDNLNPELKTLMENQWGRRVIEWFVVPADTNCFHPSFITSINDGLQYGKKDTDVRRKEIFEQIEEPLSTAISEDPKFWLSNRHIGLVTAEILKKLTQEHFEKASRALADVIVDTTWTVTIEEEGKAKTTKSTHDVEKIIAEATKVKKQRRLAAAADADADEPQNDSSDDEVEEAKEPIAVVTARGIEESGLHIVLKKIIKNDKERLSTNESAETFGSILVQKLNSDTLRDWLNVNRACFILLNVFEQNTEAVKSALKELLKPLSEVLKKEKGAGQKLLLNKMEF</sequence>
<keyword evidence="1" id="KW-0677">Repeat</keyword>
<dbReference type="PANTHER" id="PTHR13389:SF0">
    <property type="entry name" value="PUMILIO HOMOLOG 3"/>
    <property type="match status" value="1"/>
</dbReference>
<feature type="compositionally biased region" description="Basic and acidic residues" evidence="3">
    <location>
        <begin position="85"/>
        <end position="97"/>
    </location>
</feature>
<dbReference type="EMBL" id="GAKP01015141">
    <property type="protein sequence ID" value="JAC43811.1"/>
    <property type="molecule type" value="Transcribed_RNA"/>
</dbReference>
<evidence type="ECO:0000259" key="4">
    <source>
        <dbReference type="PROSITE" id="PS50303"/>
    </source>
</evidence>
<dbReference type="PROSITE" id="PS50303">
    <property type="entry name" value="PUM_HD"/>
    <property type="match status" value="1"/>
</dbReference>
<evidence type="ECO:0000256" key="3">
    <source>
        <dbReference type="SAM" id="MobiDB-lite"/>
    </source>
</evidence>
<name>A0A034VQG9_BACDO</name>
<feature type="region of interest" description="Disordered" evidence="3">
    <location>
        <begin position="1"/>
        <end position="107"/>
    </location>
</feature>
<dbReference type="KEGG" id="bdr:105222871"/>
<dbReference type="InterPro" id="IPR040059">
    <property type="entry name" value="PUM3"/>
</dbReference>
<keyword evidence="2" id="KW-0694">RNA-binding</keyword>
<accession>A0A034VQG9</accession>
<organism evidence="5">
    <name type="scientific">Bactrocera dorsalis</name>
    <name type="common">Oriental fruit fly</name>
    <name type="synonym">Dacus dorsalis</name>
    <dbReference type="NCBI Taxonomy" id="27457"/>
    <lineage>
        <taxon>Eukaryota</taxon>
        <taxon>Metazoa</taxon>
        <taxon>Ecdysozoa</taxon>
        <taxon>Arthropoda</taxon>
        <taxon>Hexapoda</taxon>
        <taxon>Insecta</taxon>
        <taxon>Pterygota</taxon>
        <taxon>Neoptera</taxon>
        <taxon>Endopterygota</taxon>
        <taxon>Diptera</taxon>
        <taxon>Brachycera</taxon>
        <taxon>Muscomorpha</taxon>
        <taxon>Tephritoidea</taxon>
        <taxon>Tephritidae</taxon>
        <taxon>Bactrocera</taxon>
        <taxon>Bactrocera</taxon>
    </lineage>
</organism>
<dbReference type="GO" id="GO:0006417">
    <property type="term" value="P:regulation of translation"/>
    <property type="evidence" value="ECO:0007669"/>
    <property type="project" value="TreeGrafter"/>
</dbReference>
<dbReference type="InterPro" id="IPR012959">
    <property type="entry name" value="CPL_dom"/>
</dbReference>
<dbReference type="SMART" id="SM00025">
    <property type="entry name" value="Pumilio"/>
    <property type="match status" value="3"/>
</dbReference>